<evidence type="ECO:0000313" key="1">
    <source>
        <dbReference type="EMBL" id="GBP11786.1"/>
    </source>
</evidence>
<proteinExistence type="predicted"/>
<name>A0A4C1TC95_EUMVA</name>
<gene>
    <name evidence="1" type="ORF">EVAR_77878_1</name>
</gene>
<sequence length="75" mass="8517">MRNGKSTSVSEYRRELNTGHFAQEGRHYFLSLRTFRNAFADACPSGPPYEPINFREQLARGPAYTSSDPYEGLSI</sequence>
<accession>A0A4C1TC95</accession>
<keyword evidence="2" id="KW-1185">Reference proteome</keyword>
<dbReference type="Proteomes" id="UP000299102">
    <property type="component" value="Unassembled WGS sequence"/>
</dbReference>
<reference evidence="1 2" key="1">
    <citation type="journal article" date="2019" name="Commun. Biol.">
        <title>The bagworm genome reveals a unique fibroin gene that provides high tensile strength.</title>
        <authorList>
            <person name="Kono N."/>
            <person name="Nakamura H."/>
            <person name="Ohtoshi R."/>
            <person name="Tomita M."/>
            <person name="Numata K."/>
            <person name="Arakawa K."/>
        </authorList>
    </citation>
    <scope>NUCLEOTIDE SEQUENCE [LARGE SCALE GENOMIC DNA]</scope>
</reference>
<protein>
    <submittedName>
        <fullName evidence="1">Uncharacterized protein</fullName>
    </submittedName>
</protein>
<dbReference type="EMBL" id="BGZK01000047">
    <property type="protein sequence ID" value="GBP11786.1"/>
    <property type="molecule type" value="Genomic_DNA"/>
</dbReference>
<comment type="caution">
    <text evidence="1">The sequence shown here is derived from an EMBL/GenBank/DDBJ whole genome shotgun (WGS) entry which is preliminary data.</text>
</comment>
<dbReference type="AlphaFoldDB" id="A0A4C1TC95"/>
<evidence type="ECO:0000313" key="2">
    <source>
        <dbReference type="Proteomes" id="UP000299102"/>
    </source>
</evidence>
<organism evidence="1 2">
    <name type="scientific">Eumeta variegata</name>
    <name type="common">Bagworm moth</name>
    <name type="synonym">Eumeta japonica</name>
    <dbReference type="NCBI Taxonomy" id="151549"/>
    <lineage>
        <taxon>Eukaryota</taxon>
        <taxon>Metazoa</taxon>
        <taxon>Ecdysozoa</taxon>
        <taxon>Arthropoda</taxon>
        <taxon>Hexapoda</taxon>
        <taxon>Insecta</taxon>
        <taxon>Pterygota</taxon>
        <taxon>Neoptera</taxon>
        <taxon>Endopterygota</taxon>
        <taxon>Lepidoptera</taxon>
        <taxon>Glossata</taxon>
        <taxon>Ditrysia</taxon>
        <taxon>Tineoidea</taxon>
        <taxon>Psychidae</taxon>
        <taxon>Oiketicinae</taxon>
        <taxon>Eumeta</taxon>
    </lineage>
</organism>